<keyword evidence="1" id="KW-0813">Transport</keyword>
<name>A0A6V7ER25_9XANT</name>
<accession>A0A6V7ER25</accession>
<dbReference type="PANTHER" id="PTHR42939">
    <property type="entry name" value="ABC TRANSPORTER ATP-BINDING PROTEIN ALBC-RELATED"/>
    <property type="match status" value="1"/>
</dbReference>
<dbReference type="GO" id="GO:0005524">
    <property type="term" value="F:ATP binding"/>
    <property type="evidence" value="ECO:0007669"/>
    <property type="project" value="UniProtKB-KW"/>
</dbReference>
<dbReference type="Gene3D" id="3.40.50.300">
    <property type="entry name" value="P-loop containing nucleotide triphosphate hydrolases"/>
    <property type="match status" value="1"/>
</dbReference>
<evidence type="ECO:0000313" key="6">
    <source>
        <dbReference type="EMBL" id="NMI20860.1"/>
    </source>
</evidence>
<dbReference type="CDD" id="cd03230">
    <property type="entry name" value="ABC_DR_subfamily_A"/>
    <property type="match status" value="1"/>
</dbReference>
<dbReference type="Pfam" id="PF00005">
    <property type="entry name" value="ABC_tran"/>
    <property type="match status" value="1"/>
</dbReference>
<dbReference type="InterPro" id="IPR017871">
    <property type="entry name" value="ABC_transporter-like_CS"/>
</dbReference>
<keyword evidence="3 5" id="KW-0067">ATP-binding</keyword>
<dbReference type="EMBL" id="LR828261">
    <property type="protein sequence ID" value="CAD0353574.1"/>
    <property type="molecule type" value="Genomic_DNA"/>
</dbReference>
<organism evidence="5">
    <name type="scientific">Xanthomonas hortorum pv. pelargonii</name>
    <dbReference type="NCBI Taxonomy" id="453602"/>
    <lineage>
        <taxon>Bacteria</taxon>
        <taxon>Pseudomonadati</taxon>
        <taxon>Pseudomonadota</taxon>
        <taxon>Gammaproteobacteria</taxon>
        <taxon>Lysobacterales</taxon>
        <taxon>Lysobacteraceae</taxon>
        <taxon>Xanthomonas</taxon>
    </lineage>
</organism>
<dbReference type="Proteomes" id="UP000548771">
    <property type="component" value="Unassembled WGS sequence"/>
</dbReference>
<dbReference type="SMART" id="SM00382">
    <property type="entry name" value="AAA"/>
    <property type="match status" value="1"/>
</dbReference>
<dbReference type="InterPro" id="IPR051782">
    <property type="entry name" value="ABC_Transporter_VariousFunc"/>
</dbReference>
<dbReference type="EMBL" id="LR828261">
    <property type="protein sequence ID" value="CAD0353581.1"/>
    <property type="molecule type" value="Genomic_DNA"/>
</dbReference>
<evidence type="ECO:0000313" key="7">
    <source>
        <dbReference type="Proteomes" id="UP000548771"/>
    </source>
</evidence>
<evidence type="ECO:0000256" key="1">
    <source>
        <dbReference type="ARBA" id="ARBA00022448"/>
    </source>
</evidence>
<feature type="domain" description="ABC transporter" evidence="4">
    <location>
        <begin position="11"/>
        <end position="240"/>
    </location>
</feature>
<dbReference type="InterPro" id="IPR003593">
    <property type="entry name" value="AAA+_ATPase"/>
</dbReference>
<reference evidence="6" key="3">
    <citation type="journal article" date="2020" name="Syst. Appl. Microbiol.">
        <title>Clarifying the taxonomy of the causal agent of bacterial leaf spot of lettuce through a polyphasic approach reveals that Xanthomonas cynarae Trebaol et al. 2000 emend. Timilsina et al. 2019 is a later heterotypic synonym of Xanthomonas hortorum Vauterin et al. 1995.</title>
        <authorList>
            <person name="Moriniere L."/>
            <person name="Burlet A."/>
            <person name="Rosenthal E.R."/>
            <person name="Nesme X."/>
            <person name="Portier P."/>
            <person name="Bull C.T."/>
            <person name="Lavire C."/>
            <person name="Fischer-Le Saux M."/>
            <person name="Bertolla F."/>
        </authorList>
    </citation>
    <scope>NUCLEOTIDE SEQUENCE</scope>
    <source>
        <strain evidence="6">CFBP2533</strain>
    </source>
</reference>
<proteinExistence type="predicted"/>
<evidence type="ECO:0000256" key="2">
    <source>
        <dbReference type="ARBA" id="ARBA00022741"/>
    </source>
</evidence>
<dbReference type="InterPro" id="IPR003439">
    <property type="entry name" value="ABC_transporter-like_ATP-bd"/>
</dbReference>
<keyword evidence="2" id="KW-0547">Nucleotide-binding</keyword>
<dbReference type="GO" id="GO:0016887">
    <property type="term" value="F:ATP hydrolysis activity"/>
    <property type="evidence" value="ECO:0007669"/>
    <property type="project" value="InterPro"/>
</dbReference>
<protein>
    <submittedName>
        <fullName evidence="6">ABC transporter ATP-binding protein</fullName>
    </submittedName>
    <submittedName>
        <fullName evidence="5">Daunorubicin/doxorubicin resistance ATP-binding protein DrrA</fullName>
    </submittedName>
</protein>
<dbReference type="RefSeq" id="WP_168957266.1">
    <property type="nucleotide sequence ID" value="NZ_CP098604.1"/>
</dbReference>
<dbReference type="PROSITE" id="PS50893">
    <property type="entry name" value="ABC_TRANSPORTER_2"/>
    <property type="match status" value="1"/>
</dbReference>
<dbReference type="AlphaFoldDB" id="A0A6V7ER25"/>
<evidence type="ECO:0000259" key="4">
    <source>
        <dbReference type="PROSITE" id="PS50893"/>
    </source>
</evidence>
<dbReference type="SUPFAM" id="SSF52540">
    <property type="entry name" value="P-loop containing nucleoside triphosphate hydrolases"/>
    <property type="match status" value="1"/>
</dbReference>
<dbReference type="PANTHER" id="PTHR42939:SF1">
    <property type="entry name" value="ABC TRANSPORTER ATP-BINDING PROTEIN ALBC-RELATED"/>
    <property type="match status" value="1"/>
</dbReference>
<dbReference type="EMBL" id="SMDX01000001">
    <property type="protein sequence ID" value="NMI20860.1"/>
    <property type="molecule type" value="Genomic_DNA"/>
</dbReference>
<sequence length="246" mass="25971">MPFSTTPTPAICVSNLHVAYRGRAVLQGLNLQVWPGSVYALLGGNGAGKSSTLSTLLGFVKPSSGSLLVDGIDPVATPGAARARLAYLPENVALYEHLSAIENADYLLALAGQRRSQTEIGQAFAAAGLQREAWSQRLAGFSKGMRQKVAIAVATLRQVPVLLLDEPTSGLDPRAIADFNRLVSSVRERGGAVLMVTHDLLGAVDVADRIGFLENGRIAEEIGAGDSGFDVRTLHARFARPQDQAA</sequence>
<dbReference type="PROSITE" id="PS00211">
    <property type="entry name" value="ABC_TRANSPORTER_1"/>
    <property type="match status" value="1"/>
</dbReference>
<reference evidence="7" key="2">
    <citation type="journal article" date="2020" name="Syst. Appl. Microbiol.">
        <title>Clarifying the taxonomy of the causal agent of bacterial leaf spot of lettuce through a polyphasic approach reveals that Xanthomonas cynarae Trebaol et al. 2000 emend. Timilsina et al. 2019 is a later heterotypic synonym of Xanthomonas hortorum Vauterin et al. 1995.</title>
        <authorList>
            <person name="Moriniere L."/>
            <person name="Burlet A."/>
            <person name="Rosenthal E.R."/>
            <person name="Nesme X."/>
            <person name="Portier P."/>
            <person name="Bull C.T."/>
            <person name="Lavire C."/>
            <person name="Fischer-Le Saux M."/>
            <person name="Bertolla F."/>
        </authorList>
    </citation>
    <scope>NUCLEOTIDE SEQUENCE [LARGE SCALE GENOMIC DNA]</scope>
    <source>
        <strain evidence="7">CFBP2533</strain>
    </source>
</reference>
<reference evidence="5" key="4">
    <citation type="submission" date="2020-07" db="EMBL/GenBank/DDBJ databases">
        <authorList>
            <person name="Pothier F. J."/>
        </authorList>
    </citation>
    <scope>NUCLEOTIDE SEQUENCE</scope>
    <source>
        <strain evidence="5">CFBP 2533</strain>
    </source>
</reference>
<gene>
    <name evidence="5" type="primary">drrA</name>
    <name evidence="5" type="ORF">CFBP2533_38590</name>
    <name evidence="6" type="ORF">E1J24_02885</name>
</gene>
<dbReference type="InterPro" id="IPR027417">
    <property type="entry name" value="P-loop_NTPase"/>
</dbReference>
<evidence type="ECO:0000313" key="5">
    <source>
        <dbReference type="EMBL" id="CAD0353581.1"/>
    </source>
</evidence>
<reference evidence="6" key="1">
    <citation type="submission" date="2019-03" db="EMBL/GenBank/DDBJ databases">
        <authorList>
            <person name="Moriniere L."/>
            <person name="Burlet A."/>
            <person name="Rosenthal E."/>
            <person name="Portier P."/>
            <person name="Lavire C."/>
            <person name="Nesme X."/>
            <person name="Bull C.T."/>
            <person name="Le Saux M."/>
            <person name="Bertolla F."/>
        </authorList>
    </citation>
    <scope>NUCLEOTIDE SEQUENCE</scope>
    <source>
        <strain evidence="6">CFBP2533</strain>
    </source>
</reference>
<evidence type="ECO:0000256" key="3">
    <source>
        <dbReference type="ARBA" id="ARBA00022840"/>
    </source>
</evidence>